<feature type="transmembrane region" description="Helical" evidence="6">
    <location>
        <begin position="326"/>
        <end position="345"/>
    </location>
</feature>
<dbReference type="Gene3D" id="1.20.1250.20">
    <property type="entry name" value="MFS general substrate transporter like domains"/>
    <property type="match status" value="1"/>
</dbReference>
<protein>
    <submittedName>
        <fullName evidence="8">Spectinomycin tetracycline efflux pump</fullName>
    </submittedName>
</protein>
<proteinExistence type="predicted"/>
<dbReference type="GeneID" id="60749975"/>
<dbReference type="InterPro" id="IPR036259">
    <property type="entry name" value="MFS_trans_sf"/>
</dbReference>
<dbReference type="Gene3D" id="1.20.1720.10">
    <property type="entry name" value="Multidrug resistance protein D"/>
    <property type="match status" value="1"/>
</dbReference>
<reference evidence="8 9" key="1">
    <citation type="submission" date="2019-02" db="EMBL/GenBank/DDBJ databases">
        <authorList>
            <consortium name="Pathogen Informatics"/>
        </authorList>
    </citation>
    <scope>NUCLEOTIDE SEQUENCE [LARGE SCALE GENOMIC DNA]</scope>
    <source>
        <strain evidence="8 9">3012STDY6756503</strain>
    </source>
</reference>
<feature type="transmembrane region" description="Helical" evidence="6">
    <location>
        <begin position="215"/>
        <end position="232"/>
    </location>
</feature>
<evidence type="ECO:0000256" key="4">
    <source>
        <dbReference type="ARBA" id="ARBA00022989"/>
    </source>
</evidence>
<evidence type="ECO:0000259" key="7">
    <source>
        <dbReference type="PROSITE" id="PS50850"/>
    </source>
</evidence>
<feature type="transmembrane region" description="Helical" evidence="6">
    <location>
        <begin position="182"/>
        <end position="203"/>
    </location>
</feature>
<name>A0ABD7V2M0_9ACTN</name>
<dbReference type="CDD" id="cd17504">
    <property type="entry name" value="MFS_MMR_MDR_like"/>
    <property type="match status" value="1"/>
</dbReference>
<feature type="transmembrane region" description="Helical" evidence="6">
    <location>
        <begin position="452"/>
        <end position="474"/>
    </location>
</feature>
<dbReference type="RefSeq" id="WP_006900338.1">
    <property type="nucleotide sequence ID" value="NZ_CAACYD010000006.1"/>
</dbReference>
<keyword evidence="2" id="KW-0813">Transport</keyword>
<feature type="transmembrane region" description="Helical" evidence="6">
    <location>
        <begin position="152"/>
        <end position="176"/>
    </location>
</feature>
<evidence type="ECO:0000256" key="3">
    <source>
        <dbReference type="ARBA" id="ARBA00022692"/>
    </source>
</evidence>
<dbReference type="InterPro" id="IPR011701">
    <property type="entry name" value="MFS"/>
</dbReference>
<dbReference type="GO" id="GO:0005886">
    <property type="term" value="C:plasma membrane"/>
    <property type="evidence" value="ECO:0007669"/>
    <property type="project" value="UniProtKB-SubCell"/>
</dbReference>
<comment type="subcellular location">
    <subcellularLocation>
        <location evidence="1">Cell membrane</location>
        <topology evidence="1">Multi-pass membrane protein</topology>
    </subcellularLocation>
</comment>
<keyword evidence="4 6" id="KW-1133">Transmembrane helix</keyword>
<dbReference type="PANTHER" id="PTHR42718:SF9">
    <property type="entry name" value="MAJOR FACILITATOR SUPERFAMILY MULTIDRUG TRANSPORTER MFSC"/>
    <property type="match status" value="1"/>
</dbReference>
<dbReference type="Proteomes" id="UP000360750">
    <property type="component" value="Unassembled WGS sequence"/>
</dbReference>
<evidence type="ECO:0000256" key="5">
    <source>
        <dbReference type="ARBA" id="ARBA00023136"/>
    </source>
</evidence>
<dbReference type="PROSITE" id="PS50850">
    <property type="entry name" value="MFS"/>
    <property type="match status" value="1"/>
</dbReference>
<dbReference type="AlphaFoldDB" id="A0ABD7V2M0"/>
<dbReference type="EMBL" id="CAACYD010000006">
    <property type="protein sequence ID" value="VFA88422.1"/>
    <property type="molecule type" value="Genomic_DNA"/>
</dbReference>
<feature type="transmembrane region" description="Helical" evidence="6">
    <location>
        <begin position="95"/>
        <end position="114"/>
    </location>
</feature>
<sequence>MSHGHGSTPEASLDQPDAAPKVPAGAVLSVVTLCFGGLVAALMQTLIIPIQPDLPRLLGTSIGNASWIITATLLAAAVAMPIAGRLGDMFGKQRVLLGSAVMLTLGSLLCALGDTLVPLIIGRAVQGLAMGFIPVGMSLIREITPPNITSMAVAAMSATLGVGGAIGLPLSAWIVQTWDWHALFWVATGLGIFIVAAVGLVLPRINTAAGGRLDVPGAILLAIGLSAFLIAVSKANDWGWTSGTTLGLGAAGLAVLVVFGFFELRQNDPLVDLRTTARPAVLLTNIAAAAIGFGMMAQSIILPMLLRMPEATGYGLGQTILAAGLWLAPGGLMMMFFAPLSGLLINKIGAKFTLAIGATILGLGYLFAFFLMDAAWKLMLASIICAIGVGIGYAAMPTLIMGSVPVTEAGAAVGLNGLMRSLGTTIASAVMAAILASSTISLGGAQIPDESTFTWCFVVAAAAAFVGVAITLLIPTKGAVSDLVDEPVEARRH</sequence>
<gene>
    <name evidence="8" type="primary">stp_4</name>
    <name evidence="8" type="ORF">NCTC8139_01967</name>
</gene>
<accession>A0ABD7V2M0</accession>
<feature type="transmembrane region" description="Helical" evidence="6">
    <location>
        <begin position="352"/>
        <end position="372"/>
    </location>
</feature>
<feature type="transmembrane region" description="Helical" evidence="6">
    <location>
        <begin position="62"/>
        <end position="83"/>
    </location>
</feature>
<evidence type="ECO:0000256" key="6">
    <source>
        <dbReference type="SAM" id="Phobius"/>
    </source>
</evidence>
<dbReference type="Pfam" id="PF07690">
    <property type="entry name" value="MFS_1"/>
    <property type="match status" value="1"/>
</dbReference>
<keyword evidence="3 6" id="KW-0812">Transmembrane</keyword>
<feature type="transmembrane region" description="Helical" evidence="6">
    <location>
        <begin position="238"/>
        <end position="262"/>
    </location>
</feature>
<evidence type="ECO:0000313" key="9">
    <source>
        <dbReference type="Proteomes" id="UP000360750"/>
    </source>
</evidence>
<comment type="caution">
    <text evidence="8">The sequence shown here is derived from an EMBL/GenBank/DDBJ whole genome shotgun (WGS) entry which is preliminary data.</text>
</comment>
<dbReference type="InterPro" id="IPR020846">
    <property type="entry name" value="MFS_dom"/>
</dbReference>
<keyword evidence="5 6" id="KW-0472">Membrane</keyword>
<feature type="transmembrane region" description="Helical" evidence="6">
    <location>
        <begin position="120"/>
        <end position="140"/>
    </location>
</feature>
<feature type="transmembrane region" description="Helical" evidence="6">
    <location>
        <begin position="26"/>
        <end position="50"/>
    </location>
</feature>
<evidence type="ECO:0000313" key="8">
    <source>
        <dbReference type="EMBL" id="VFA88422.1"/>
    </source>
</evidence>
<evidence type="ECO:0000256" key="1">
    <source>
        <dbReference type="ARBA" id="ARBA00004651"/>
    </source>
</evidence>
<feature type="transmembrane region" description="Helical" evidence="6">
    <location>
        <begin position="378"/>
        <end position="400"/>
    </location>
</feature>
<feature type="domain" description="Major facilitator superfamily (MFS) profile" evidence="7">
    <location>
        <begin position="29"/>
        <end position="479"/>
    </location>
</feature>
<evidence type="ECO:0000256" key="2">
    <source>
        <dbReference type="ARBA" id="ARBA00022448"/>
    </source>
</evidence>
<dbReference type="PANTHER" id="PTHR42718">
    <property type="entry name" value="MAJOR FACILITATOR SUPERFAMILY MULTIDRUG TRANSPORTER MFSC"/>
    <property type="match status" value="1"/>
</dbReference>
<feature type="transmembrane region" description="Helical" evidence="6">
    <location>
        <begin position="421"/>
        <end position="440"/>
    </location>
</feature>
<dbReference type="SUPFAM" id="SSF103473">
    <property type="entry name" value="MFS general substrate transporter"/>
    <property type="match status" value="1"/>
</dbReference>
<organism evidence="8 9">
    <name type="scientific">Gordonia paraffinivorans</name>
    <dbReference type="NCBI Taxonomy" id="175628"/>
    <lineage>
        <taxon>Bacteria</taxon>
        <taxon>Bacillati</taxon>
        <taxon>Actinomycetota</taxon>
        <taxon>Actinomycetes</taxon>
        <taxon>Mycobacteriales</taxon>
        <taxon>Gordoniaceae</taxon>
        <taxon>Gordonia</taxon>
    </lineage>
</organism>
<feature type="transmembrane region" description="Helical" evidence="6">
    <location>
        <begin position="282"/>
        <end position="306"/>
    </location>
</feature>